<dbReference type="GO" id="GO:0007167">
    <property type="term" value="P:enzyme-linked receptor protein signaling pathway"/>
    <property type="evidence" value="ECO:0007669"/>
    <property type="project" value="TreeGrafter"/>
</dbReference>
<gene>
    <name evidence="8" type="ORF">L596_015375</name>
</gene>
<dbReference type="InterPro" id="IPR036860">
    <property type="entry name" value="SH2_dom_sf"/>
</dbReference>
<dbReference type="PRINTS" id="PR00401">
    <property type="entry name" value="SH2DOMAIN"/>
</dbReference>
<dbReference type="FunFam" id="2.30.30.40:FF:000061">
    <property type="entry name" value="Cytoplasmic protein"/>
    <property type="match status" value="1"/>
</dbReference>
<dbReference type="FunFam" id="2.30.30.40:FF:000072">
    <property type="entry name" value="Unconventional Myosin IB"/>
    <property type="match status" value="1"/>
</dbReference>
<evidence type="ECO:0000256" key="3">
    <source>
        <dbReference type="PROSITE-ProRule" id="PRU00191"/>
    </source>
</evidence>
<reference evidence="8" key="2">
    <citation type="journal article" date="2015" name="Genome Biol.">
        <title>Comparative genomics of Steinernema reveals deeply conserved gene regulatory networks.</title>
        <authorList>
            <person name="Dillman A.R."/>
            <person name="Macchietto M."/>
            <person name="Porter C.F."/>
            <person name="Rogers A."/>
            <person name="Williams B."/>
            <person name="Antoshechkin I."/>
            <person name="Lee M.M."/>
            <person name="Goodwin Z."/>
            <person name="Lu X."/>
            <person name="Lewis E.E."/>
            <person name="Goodrich-Blair H."/>
            <person name="Stock S.P."/>
            <person name="Adams B.J."/>
            <person name="Sternberg P.W."/>
            <person name="Mortazavi A."/>
        </authorList>
    </citation>
    <scope>NUCLEOTIDE SEQUENCE [LARGE SCALE GENOMIC DNA]</scope>
    <source>
        <strain evidence="8">ALL</strain>
    </source>
</reference>
<dbReference type="AlphaFoldDB" id="A0A4U5NFN5"/>
<dbReference type="SMART" id="SM00252">
    <property type="entry name" value="SH2"/>
    <property type="match status" value="1"/>
</dbReference>
<dbReference type="CDD" id="cd11766">
    <property type="entry name" value="SH3_Nck_2"/>
    <property type="match status" value="1"/>
</dbReference>
<dbReference type="PRINTS" id="PR00452">
    <property type="entry name" value="SH3DOMAIN"/>
</dbReference>
<dbReference type="PROSITE" id="PS50001">
    <property type="entry name" value="SH2"/>
    <property type="match status" value="1"/>
</dbReference>
<feature type="region of interest" description="Disordered" evidence="5">
    <location>
        <begin position="83"/>
        <end position="117"/>
    </location>
</feature>
<dbReference type="SMART" id="SM00326">
    <property type="entry name" value="SH3"/>
    <property type="match status" value="3"/>
</dbReference>
<dbReference type="Gene3D" id="3.30.505.10">
    <property type="entry name" value="SH2 domain"/>
    <property type="match status" value="1"/>
</dbReference>
<evidence type="ECO:0000256" key="1">
    <source>
        <dbReference type="ARBA" id="ARBA00022443"/>
    </source>
</evidence>
<comment type="caution">
    <text evidence="8">The sequence shown here is derived from an EMBL/GenBank/DDBJ whole genome shotgun (WGS) entry which is preliminary data.</text>
</comment>
<dbReference type="GO" id="GO:0030971">
    <property type="term" value="F:receptor tyrosine kinase binding"/>
    <property type="evidence" value="ECO:0007669"/>
    <property type="project" value="TreeGrafter"/>
</dbReference>
<evidence type="ECO:0000256" key="2">
    <source>
        <dbReference type="ARBA" id="ARBA00022999"/>
    </source>
</evidence>
<evidence type="ECO:0000256" key="4">
    <source>
        <dbReference type="PROSITE-ProRule" id="PRU00192"/>
    </source>
</evidence>
<dbReference type="PRINTS" id="PR00499">
    <property type="entry name" value="P67PHOX"/>
</dbReference>
<feature type="domain" description="SH3" evidence="7">
    <location>
        <begin position="222"/>
        <end position="284"/>
    </location>
</feature>
<dbReference type="SUPFAM" id="SSF55550">
    <property type="entry name" value="SH2 domain"/>
    <property type="match status" value="1"/>
</dbReference>
<dbReference type="Pfam" id="PF00018">
    <property type="entry name" value="SH3_1"/>
    <property type="match status" value="3"/>
</dbReference>
<evidence type="ECO:0000313" key="8">
    <source>
        <dbReference type="EMBL" id="TKR81516.1"/>
    </source>
</evidence>
<dbReference type="EMBL" id="AZBU02000004">
    <property type="protein sequence ID" value="TKR81516.1"/>
    <property type="molecule type" value="Genomic_DNA"/>
</dbReference>
<keyword evidence="1 4" id="KW-0728">SH3 domain</keyword>
<dbReference type="PROSITE" id="PS50002">
    <property type="entry name" value="SH3"/>
    <property type="match status" value="3"/>
</dbReference>
<feature type="compositionally biased region" description="Polar residues" evidence="5">
    <location>
        <begin position="102"/>
        <end position="117"/>
    </location>
</feature>
<reference evidence="8" key="1">
    <citation type="submission" date="2013-11" db="EMBL/GenBank/DDBJ databases">
        <authorList>
            <person name="Sternberg P."/>
            <person name="Dillman A."/>
            <person name="Macchietto M."/>
        </authorList>
    </citation>
    <scope>NUCLEOTIDE SEQUENCE</scope>
    <source>
        <strain evidence="8">ALL</strain>
    </source>
</reference>
<dbReference type="InterPro" id="IPR000980">
    <property type="entry name" value="SH2"/>
</dbReference>
<dbReference type="OrthoDB" id="26539at2759"/>
<proteinExistence type="predicted"/>
<keyword evidence="2 3" id="KW-0727">SH2 domain</keyword>
<dbReference type="Pfam" id="PF00017">
    <property type="entry name" value="SH2"/>
    <property type="match status" value="1"/>
</dbReference>
<organism evidence="8">
    <name type="scientific">Steinernema carpocapsae</name>
    <name type="common">Entomopathogenic nematode</name>
    <dbReference type="NCBI Taxonomy" id="34508"/>
    <lineage>
        <taxon>Eukaryota</taxon>
        <taxon>Metazoa</taxon>
        <taxon>Ecdysozoa</taxon>
        <taxon>Nematoda</taxon>
        <taxon>Chromadorea</taxon>
        <taxon>Rhabditida</taxon>
        <taxon>Tylenchina</taxon>
        <taxon>Panagrolaimomorpha</taxon>
        <taxon>Strongyloidoidea</taxon>
        <taxon>Steinernematidae</taxon>
        <taxon>Steinernema</taxon>
    </lineage>
</organism>
<dbReference type="GO" id="GO:0016477">
    <property type="term" value="P:cell migration"/>
    <property type="evidence" value="ECO:0007669"/>
    <property type="project" value="TreeGrafter"/>
</dbReference>
<dbReference type="STRING" id="34508.A0A4U5NFN5"/>
<dbReference type="PANTHER" id="PTHR19969">
    <property type="entry name" value="SH2-SH3 ADAPTOR PROTEIN-RELATED"/>
    <property type="match status" value="1"/>
</dbReference>
<feature type="domain" description="SH3" evidence="7">
    <location>
        <begin position="13"/>
        <end position="72"/>
    </location>
</feature>
<dbReference type="InterPro" id="IPR001452">
    <property type="entry name" value="SH3_domain"/>
</dbReference>
<dbReference type="InterPro" id="IPR036028">
    <property type="entry name" value="SH3-like_dom_sf"/>
</dbReference>
<dbReference type="FunFam" id="2.30.30.40:FF:000110">
    <property type="entry name" value="Cytoplasmic protein"/>
    <property type="match status" value="1"/>
</dbReference>
<feature type="domain" description="SH3" evidence="7">
    <location>
        <begin position="134"/>
        <end position="193"/>
    </location>
</feature>
<accession>A0A4U5NFN5</accession>
<evidence type="ECO:0000259" key="6">
    <source>
        <dbReference type="PROSITE" id="PS50001"/>
    </source>
</evidence>
<dbReference type="SUPFAM" id="SSF50044">
    <property type="entry name" value="SH3-domain"/>
    <property type="match status" value="3"/>
</dbReference>
<dbReference type="CDD" id="cd11767">
    <property type="entry name" value="SH3_Nck_3"/>
    <property type="match status" value="1"/>
</dbReference>
<dbReference type="GO" id="GO:0016192">
    <property type="term" value="P:vesicle-mediated transport"/>
    <property type="evidence" value="ECO:0007669"/>
    <property type="project" value="UniProtKB-ARBA"/>
</dbReference>
<evidence type="ECO:0000256" key="5">
    <source>
        <dbReference type="SAM" id="MobiDB-lite"/>
    </source>
</evidence>
<dbReference type="InterPro" id="IPR051184">
    <property type="entry name" value="Tyrosine-phos_adapter"/>
</dbReference>
<dbReference type="GO" id="GO:0035591">
    <property type="term" value="F:signaling adaptor activity"/>
    <property type="evidence" value="ECO:0007669"/>
    <property type="project" value="TreeGrafter"/>
</dbReference>
<name>A0A4U5NFN5_STECR</name>
<dbReference type="Gene3D" id="2.30.30.40">
    <property type="entry name" value="SH3 Domains"/>
    <property type="match status" value="3"/>
</dbReference>
<reference evidence="8" key="3">
    <citation type="journal article" date="2019" name="G3 (Bethesda)">
        <title>Hybrid Assembly of the Genome of the Entomopathogenic Nematode Steinernema carpocapsae Identifies the X-Chromosome.</title>
        <authorList>
            <person name="Serra L."/>
            <person name="Macchietto M."/>
            <person name="Macias-Munoz A."/>
            <person name="McGill C.J."/>
            <person name="Rodriguez I.M."/>
            <person name="Rodriguez B."/>
            <person name="Murad R."/>
            <person name="Mortazavi A."/>
        </authorList>
    </citation>
    <scope>NUCLEOTIDE SEQUENCE</scope>
    <source>
        <strain evidence="8">ALL</strain>
    </source>
</reference>
<feature type="domain" description="SH2" evidence="6">
    <location>
        <begin position="325"/>
        <end position="420"/>
    </location>
</feature>
<dbReference type="GO" id="GO:0005737">
    <property type="term" value="C:cytoplasm"/>
    <property type="evidence" value="ECO:0007669"/>
    <property type="project" value="TreeGrafter"/>
</dbReference>
<sequence>MSSMASLTNSTSTEDVFVVVKYDYLAQEDQELTIKKNERLRLMDDSKNWWKVVNEHQQLGFVPSNYVRKESFVDKAKGTLKGLGKTNKSKGKLPEFPPPSPQTSFAAVESPSSNNNRYRPVLVARSNGNQFPDRMNSTAIAKYNYEPQREDELRLMKNDVVTVLEKSSDGWWNGQCHGKSGWFPSNYIEETAISASPVISHNGNGNGMLKYPAAEPPPASPKVLELVVTLYAFEAQNNVELSFKKGETLEIVEHPVHDPEWWRARNPKGNVGLVPRNYIQVIDWDPHPVANGTAAGNGSLPPPTMATSSSSRWNNLGGPYAREPWYYGRLTRDQSDTELNSRGIDGDYLVRDSESNPGDYSISLKAAGRNKHFWVQVDASTGQFKIGNRTFSSMDSLLQHYTTSPIFSSDQERLFLVKPLPKN</sequence>
<evidence type="ECO:0000259" key="7">
    <source>
        <dbReference type="PROSITE" id="PS50002"/>
    </source>
</evidence>
<dbReference type="PANTHER" id="PTHR19969:SF14">
    <property type="entry name" value="DREADLOCKS, ISOFORM B"/>
    <property type="match status" value="1"/>
</dbReference>
<protein>
    <submittedName>
        <fullName evidence="8">Uncharacterized protein</fullName>
    </submittedName>
</protein>